<reference evidence="3" key="1">
    <citation type="submission" date="2020-08" db="EMBL/GenBank/DDBJ databases">
        <title>Genome public.</title>
        <authorList>
            <person name="Liu C."/>
            <person name="Sun Q."/>
        </authorList>
    </citation>
    <scope>NUCLEOTIDE SEQUENCE</scope>
    <source>
        <strain evidence="3">NSJ-53</strain>
    </source>
</reference>
<name>A0A926HPV1_9FIRM</name>
<dbReference type="GO" id="GO:0106026">
    <property type="term" value="F:Gly-tRNA(Ala) deacylase activity"/>
    <property type="evidence" value="ECO:0007669"/>
    <property type="project" value="UniProtKB-UniRule"/>
</dbReference>
<evidence type="ECO:0000313" key="4">
    <source>
        <dbReference type="Proteomes" id="UP000623172"/>
    </source>
</evidence>
<dbReference type="SUPFAM" id="SSF69500">
    <property type="entry name" value="DTD-like"/>
    <property type="match status" value="1"/>
</dbReference>
<feature type="short sequence motif" description="Gly-cisPro motif, important for rejection of L-amino acids" evidence="2">
    <location>
        <begin position="137"/>
        <end position="138"/>
    </location>
</feature>
<comment type="catalytic activity">
    <reaction evidence="2">
        <text>a D-aminoacyl-tRNA + H2O = a tRNA + a D-alpha-amino acid + H(+)</text>
        <dbReference type="Rhea" id="RHEA:13953"/>
        <dbReference type="Rhea" id="RHEA-COMP:10123"/>
        <dbReference type="Rhea" id="RHEA-COMP:10124"/>
        <dbReference type="ChEBI" id="CHEBI:15377"/>
        <dbReference type="ChEBI" id="CHEBI:15378"/>
        <dbReference type="ChEBI" id="CHEBI:59871"/>
        <dbReference type="ChEBI" id="CHEBI:78442"/>
        <dbReference type="ChEBI" id="CHEBI:79333"/>
        <dbReference type="EC" id="3.1.1.96"/>
    </reaction>
</comment>
<comment type="subunit">
    <text evidence="2">Homodimer.</text>
</comment>
<dbReference type="EMBL" id="JACRSR010000001">
    <property type="protein sequence ID" value="MBC8531080.1"/>
    <property type="molecule type" value="Genomic_DNA"/>
</dbReference>
<protein>
    <recommendedName>
        <fullName evidence="2">D-aminoacyl-tRNA deacylase</fullName>
        <shortName evidence="2">DTD</shortName>
        <ecNumber evidence="2">3.1.1.96</ecNumber>
    </recommendedName>
    <alternativeName>
        <fullName evidence="2">Gly-tRNA(Ala) deacylase</fullName>
        <ecNumber evidence="2">3.1.1.-</ecNumber>
    </alternativeName>
</protein>
<keyword evidence="4" id="KW-1185">Reference proteome</keyword>
<gene>
    <name evidence="2" type="primary">dtd</name>
    <name evidence="3" type="ORF">H8696_04370</name>
</gene>
<proteinExistence type="inferred from homology"/>
<organism evidence="3 4">
    <name type="scientific">Gehongia tenuis</name>
    <dbReference type="NCBI Taxonomy" id="2763655"/>
    <lineage>
        <taxon>Bacteria</taxon>
        <taxon>Bacillati</taxon>
        <taxon>Bacillota</taxon>
        <taxon>Clostridia</taxon>
        <taxon>Christensenellales</taxon>
        <taxon>Christensenellaceae</taxon>
        <taxon>Gehongia</taxon>
    </lineage>
</organism>
<dbReference type="NCBIfam" id="TIGR00256">
    <property type="entry name" value="D-aminoacyl-tRNA deacylase"/>
    <property type="match status" value="1"/>
</dbReference>
<dbReference type="InterPro" id="IPR003732">
    <property type="entry name" value="Daa-tRNA_deacyls_DTD"/>
</dbReference>
<dbReference type="HAMAP" id="MF_00518">
    <property type="entry name" value="Deacylase_Dtd"/>
    <property type="match status" value="1"/>
</dbReference>
<keyword evidence="2" id="KW-0694">RNA-binding</keyword>
<accession>A0A926HPV1</accession>
<comment type="catalytic activity">
    <reaction evidence="2">
        <text>glycyl-tRNA(Ala) + H2O = tRNA(Ala) + glycine + H(+)</text>
        <dbReference type="Rhea" id="RHEA:53744"/>
        <dbReference type="Rhea" id="RHEA-COMP:9657"/>
        <dbReference type="Rhea" id="RHEA-COMP:13640"/>
        <dbReference type="ChEBI" id="CHEBI:15377"/>
        <dbReference type="ChEBI" id="CHEBI:15378"/>
        <dbReference type="ChEBI" id="CHEBI:57305"/>
        <dbReference type="ChEBI" id="CHEBI:78442"/>
        <dbReference type="ChEBI" id="CHEBI:78522"/>
    </reaction>
</comment>
<comment type="similarity">
    <text evidence="1 2">Belongs to the DTD family.</text>
</comment>
<dbReference type="EC" id="3.1.1.-" evidence="2"/>
<sequence>MRAVIQKVSRAKIVVDGQTVSEIGPGLLALIGIGREDGEKDMAYLADKIPNLRIFEDGEGKLNRSVSDVGGEILLVSQFTLYGNARHGRRPSFIGAAPPEEARPIYERLLAIFRERGIPLKTGIFQAHMEIELVNDGPVTLLLDSKKGF</sequence>
<evidence type="ECO:0000256" key="2">
    <source>
        <dbReference type="HAMAP-Rule" id="MF_00518"/>
    </source>
</evidence>
<keyword evidence="2 3" id="KW-0378">Hydrolase</keyword>
<comment type="function">
    <text evidence="2">An aminoacyl-tRNA editing enzyme that deacylates mischarged D-aminoacyl-tRNAs. Also deacylates mischarged glycyl-tRNA(Ala), protecting cells against glycine mischarging by AlaRS. Acts via tRNA-based rather than protein-based catalysis; rejects L-amino acids rather than detecting D-amino acids in the active site. By recycling D-aminoacyl-tRNA to D-amino acids and free tRNA molecules, this enzyme counteracts the toxicity associated with the formation of D-aminoacyl-tRNA entities in vivo and helps enforce protein L-homochirality.</text>
</comment>
<evidence type="ECO:0000313" key="3">
    <source>
        <dbReference type="EMBL" id="MBC8531080.1"/>
    </source>
</evidence>
<comment type="domain">
    <text evidence="2">A Gly-cisPro motif from one monomer fits into the active site of the other monomer to allow specific chiral rejection of L-amino acids.</text>
</comment>
<dbReference type="GO" id="GO:0051500">
    <property type="term" value="F:D-tyrosyl-tRNA(Tyr) deacylase activity"/>
    <property type="evidence" value="ECO:0007669"/>
    <property type="project" value="TreeGrafter"/>
</dbReference>
<dbReference type="Pfam" id="PF02580">
    <property type="entry name" value="Tyr_Deacylase"/>
    <property type="match status" value="1"/>
</dbReference>
<dbReference type="EC" id="3.1.1.96" evidence="2"/>
<dbReference type="Proteomes" id="UP000623172">
    <property type="component" value="Unassembled WGS sequence"/>
</dbReference>
<dbReference type="RefSeq" id="WP_249315143.1">
    <property type="nucleotide sequence ID" value="NZ_JACRSR010000001.1"/>
</dbReference>
<dbReference type="GO" id="GO:0043908">
    <property type="term" value="F:Ser(Gly)-tRNA(Ala) hydrolase activity"/>
    <property type="evidence" value="ECO:0007669"/>
    <property type="project" value="UniProtKB-UniRule"/>
</dbReference>
<dbReference type="PANTHER" id="PTHR10472:SF5">
    <property type="entry name" value="D-AMINOACYL-TRNA DEACYLASE 1"/>
    <property type="match status" value="1"/>
</dbReference>
<keyword evidence="2" id="KW-0963">Cytoplasm</keyword>
<evidence type="ECO:0000256" key="1">
    <source>
        <dbReference type="ARBA" id="ARBA00009673"/>
    </source>
</evidence>
<dbReference type="Gene3D" id="3.50.80.10">
    <property type="entry name" value="D-tyrosyl-tRNA(Tyr) deacylase"/>
    <property type="match status" value="1"/>
</dbReference>
<comment type="caution">
    <text evidence="3">The sequence shown here is derived from an EMBL/GenBank/DDBJ whole genome shotgun (WGS) entry which is preliminary data.</text>
</comment>
<dbReference type="FunFam" id="3.50.80.10:FF:000001">
    <property type="entry name" value="D-aminoacyl-tRNA deacylase"/>
    <property type="match status" value="1"/>
</dbReference>
<dbReference type="CDD" id="cd00563">
    <property type="entry name" value="Dtyr_deacylase"/>
    <property type="match status" value="1"/>
</dbReference>
<dbReference type="PANTHER" id="PTHR10472">
    <property type="entry name" value="D-TYROSYL-TRNA TYR DEACYLASE"/>
    <property type="match status" value="1"/>
</dbReference>
<dbReference type="AlphaFoldDB" id="A0A926HPV1"/>
<keyword evidence="2" id="KW-0820">tRNA-binding</keyword>
<dbReference type="InterPro" id="IPR023509">
    <property type="entry name" value="DTD-like_sf"/>
</dbReference>
<dbReference type="GO" id="GO:0019478">
    <property type="term" value="P:D-amino acid catabolic process"/>
    <property type="evidence" value="ECO:0007669"/>
    <property type="project" value="UniProtKB-UniRule"/>
</dbReference>
<dbReference type="GO" id="GO:0000049">
    <property type="term" value="F:tRNA binding"/>
    <property type="evidence" value="ECO:0007669"/>
    <property type="project" value="UniProtKB-UniRule"/>
</dbReference>
<dbReference type="GO" id="GO:0005737">
    <property type="term" value="C:cytoplasm"/>
    <property type="evidence" value="ECO:0007669"/>
    <property type="project" value="UniProtKB-SubCell"/>
</dbReference>
<comment type="subcellular location">
    <subcellularLocation>
        <location evidence="2">Cytoplasm</location>
    </subcellularLocation>
</comment>